<evidence type="ECO:0000256" key="15">
    <source>
        <dbReference type="ARBA" id="ARBA00023075"/>
    </source>
</evidence>
<dbReference type="PANTHER" id="PTHR10617">
    <property type="entry name" value="ELECTRON TRANSFER FLAVOPROTEIN-UBIQUINONE OXIDOREDUCTASE"/>
    <property type="match status" value="1"/>
</dbReference>
<evidence type="ECO:0000256" key="1">
    <source>
        <dbReference type="ARBA" id="ARBA00001974"/>
    </source>
</evidence>
<comment type="cofactor">
    <cofactor evidence="1 19">
        <name>FAD</name>
        <dbReference type="ChEBI" id="CHEBI:57692"/>
    </cofactor>
</comment>
<organism evidence="21 22">
    <name type="scientific">Meira miltonrushii</name>
    <dbReference type="NCBI Taxonomy" id="1280837"/>
    <lineage>
        <taxon>Eukaryota</taxon>
        <taxon>Fungi</taxon>
        <taxon>Dikarya</taxon>
        <taxon>Basidiomycota</taxon>
        <taxon>Ustilaginomycotina</taxon>
        <taxon>Exobasidiomycetes</taxon>
        <taxon>Exobasidiales</taxon>
        <taxon>Brachybasidiaceae</taxon>
        <taxon>Meira</taxon>
    </lineage>
</organism>
<keyword evidence="22" id="KW-1185">Reference proteome</keyword>
<evidence type="ECO:0000256" key="8">
    <source>
        <dbReference type="ARBA" id="ARBA00022792"/>
    </source>
</evidence>
<dbReference type="FunFam" id="3.30.70.20:FF:000015">
    <property type="entry name" value="Electron transfer flavoprotein-ubiquinone oxidoreductase"/>
    <property type="match status" value="1"/>
</dbReference>
<dbReference type="Pfam" id="PF21162">
    <property type="entry name" value="ETFQO_UQ-bd"/>
    <property type="match status" value="1"/>
</dbReference>
<keyword evidence="10" id="KW-0809">Transit peptide</keyword>
<dbReference type="EMBL" id="KZ819603">
    <property type="protein sequence ID" value="PWN36017.1"/>
    <property type="molecule type" value="Genomic_DNA"/>
</dbReference>
<evidence type="ECO:0000256" key="16">
    <source>
        <dbReference type="ARBA" id="ARBA00023128"/>
    </source>
</evidence>
<dbReference type="FunCoup" id="A0A316VED9">
    <property type="interactions" value="240"/>
</dbReference>
<comment type="subcellular location">
    <subcellularLocation>
        <location evidence="3">Mitochondrion inner membrane</location>
    </subcellularLocation>
</comment>
<keyword evidence="15 19" id="KW-0830">Ubiquinone</keyword>
<keyword evidence="8" id="KW-0999">Mitochondrion inner membrane</keyword>
<dbReference type="Pfam" id="PF13450">
    <property type="entry name" value="NAD_binding_8"/>
    <property type="match status" value="1"/>
</dbReference>
<evidence type="ECO:0000256" key="17">
    <source>
        <dbReference type="ARBA" id="ARBA00023136"/>
    </source>
</evidence>
<dbReference type="PROSITE" id="PS51379">
    <property type="entry name" value="4FE4S_FER_2"/>
    <property type="match status" value="1"/>
</dbReference>
<dbReference type="InterPro" id="IPR017896">
    <property type="entry name" value="4Fe4S_Fe-S-bd"/>
</dbReference>
<accession>A0A316VED9</accession>
<keyword evidence="14 19" id="KW-0411">Iron-sulfur</keyword>
<dbReference type="OrthoDB" id="437331at2759"/>
<dbReference type="STRING" id="1280837.A0A316VED9"/>
<evidence type="ECO:0000256" key="10">
    <source>
        <dbReference type="ARBA" id="ARBA00022946"/>
    </source>
</evidence>
<evidence type="ECO:0000256" key="13">
    <source>
        <dbReference type="ARBA" id="ARBA00023004"/>
    </source>
</evidence>
<dbReference type="SUPFAM" id="SSF54862">
    <property type="entry name" value="4Fe-4S ferredoxins"/>
    <property type="match status" value="1"/>
</dbReference>
<dbReference type="Gene3D" id="3.50.50.60">
    <property type="entry name" value="FAD/NAD(P)-binding domain"/>
    <property type="match status" value="1"/>
</dbReference>
<keyword evidence="12 19" id="KW-0560">Oxidoreductase</keyword>
<evidence type="ECO:0000256" key="4">
    <source>
        <dbReference type="ARBA" id="ARBA00006796"/>
    </source>
</evidence>
<dbReference type="SUPFAM" id="SSF51905">
    <property type="entry name" value="FAD/NAD(P)-binding domain"/>
    <property type="match status" value="1"/>
</dbReference>
<comment type="function">
    <text evidence="2 19">Accepts electrons from ETF and reduces ubiquinone.</text>
</comment>
<comment type="similarity">
    <text evidence="4">Belongs to the ETF-QO/FixC family.</text>
</comment>
<comment type="cofactor">
    <cofactor evidence="19">
        <name>[4Fe-4S] cluster</name>
        <dbReference type="ChEBI" id="CHEBI:49883"/>
    </cofactor>
    <text evidence="19">Binds 1 [4Fe-4S] cluster.</text>
</comment>
<dbReference type="GO" id="GO:0005743">
    <property type="term" value="C:mitochondrial inner membrane"/>
    <property type="evidence" value="ECO:0007669"/>
    <property type="project" value="UniProtKB-SubCell"/>
</dbReference>
<dbReference type="Proteomes" id="UP000245771">
    <property type="component" value="Unassembled WGS sequence"/>
</dbReference>
<evidence type="ECO:0000256" key="11">
    <source>
        <dbReference type="ARBA" id="ARBA00022982"/>
    </source>
</evidence>
<comment type="catalytic activity">
    <reaction evidence="18 19">
        <text>a ubiquinone + reduced [electron-transfer flavoprotein] = a ubiquinol + oxidized [electron-transfer flavoprotein] + H(+)</text>
        <dbReference type="Rhea" id="RHEA:24052"/>
        <dbReference type="Rhea" id="RHEA-COMP:9565"/>
        <dbReference type="Rhea" id="RHEA-COMP:9566"/>
        <dbReference type="Rhea" id="RHEA-COMP:10685"/>
        <dbReference type="Rhea" id="RHEA-COMP:10686"/>
        <dbReference type="ChEBI" id="CHEBI:15378"/>
        <dbReference type="ChEBI" id="CHEBI:16389"/>
        <dbReference type="ChEBI" id="CHEBI:17976"/>
        <dbReference type="ChEBI" id="CHEBI:57692"/>
        <dbReference type="ChEBI" id="CHEBI:58307"/>
        <dbReference type="EC" id="1.5.5.1"/>
    </reaction>
</comment>
<evidence type="ECO:0000256" key="18">
    <source>
        <dbReference type="ARBA" id="ARBA00052682"/>
    </source>
</evidence>
<dbReference type="GO" id="GO:0004174">
    <property type="term" value="F:electron-transferring-flavoprotein dehydrogenase activity"/>
    <property type="evidence" value="ECO:0007669"/>
    <property type="project" value="UniProtKB-UniRule"/>
</dbReference>
<evidence type="ECO:0000256" key="5">
    <source>
        <dbReference type="ARBA" id="ARBA00022448"/>
    </source>
</evidence>
<feature type="domain" description="4Fe-4S ferredoxin-type" evidence="20">
    <location>
        <begin position="592"/>
        <end position="621"/>
    </location>
</feature>
<dbReference type="InterPro" id="IPR007859">
    <property type="entry name" value="ETF-QO/FixX_C"/>
</dbReference>
<reference evidence="21 22" key="1">
    <citation type="journal article" date="2018" name="Mol. Biol. Evol.">
        <title>Broad Genomic Sampling Reveals a Smut Pathogenic Ancestry of the Fungal Clade Ustilaginomycotina.</title>
        <authorList>
            <person name="Kijpornyongpan T."/>
            <person name="Mondo S.J."/>
            <person name="Barry K."/>
            <person name="Sandor L."/>
            <person name="Lee J."/>
            <person name="Lipzen A."/>
            <person name="Pangilinan J."/>
            <person name="LaButti K."/>
            <person name="Hainaut M."/>
            <person name="Henrissat B."/>
            <person name="Grigoriev I.V."/>
            <person name="Spatafora J.W."/>
            <person name="Aime M.C."/>
        </authorList>
    </citation>
    <scope>NUCLEOTIDE SEQUENCE [LARGE SCALE GENOMIC DNA]</scope>
    <source>
        <strain evidence="21 22">MCA 3882</strain>
    </source>
</reference>
<evidence type="ECO:0000313" key="21">
    <source>
        <dbReference type="EMBL" id="PWN36017.1"/>
    </source>
</evidence>
<keyword evidence="16" id="KW-0496">Mitochondrion</keyword>
<keyword evidence="11 19" id="KW-0249">Electron transport</keyword>
<proteinExistence type="inferred from homology"/>
<dbReference type="InterPro" id="IPR036188">
    <property type="entry name" value="FAD/NAD-bd_sf"/>
</dbReference>
<dbReference type="RefSeq" id="XP_025356319.1">
    <property type="nucleotide sequence ID" value="XM_025500115.1"/>
</dbReference>
<dbReference type="InterPro" id="IPR040156">
    <property type="entry name" value="ETF-QO"/>
</dbReference>
<dbReference type="PANTHER" id="PTHR10617:SF107">
    <property type="entry name" value="ELECTRON TRANSFER FLAVOPROTEIN-UBIQUINONE OXIDOREDUCTASE, MITOCHONDRIAL"/>
    <property type="match status" value="1"/>
</dbReference>
<dbReference type="Gene3D" id="3.30.9.90">
    <property type="match status" value="1"/>
</dbReference>
<keyword evidence="5 19" id="KW-0813">Transport</keyword>
<dbReference type="InterPro" id="IPR049398">
    <property type="entry name" value="ETF-QO/FixC_UQ-bd"/>
</dbReference>
<dbReference type="GeneID" id="37021896"/>
<dbReference type="Gene3D" id="3.30.70.20">
    <property type="match status" value="1"/>
</dbReference>
<dbReference type="GO" id="GO:0051539">
    <property type="term" value="F:4 iron, 4 sulfur cluster binding"/>
    <property type="evidence" value="ECO:0007669"/>
    <property type="project" value="UniProtKB-UniRule"/>
</dbReference>
<evidence type="ECO:0000256" key="3">
    <source>
        <dbReference type="ARBA" id="ARBA00004273"/>
    </source>
</evidence>
<dbReference type="SUPFAM" id="SSF54373">
    <property type="entry name" value="FAD-linked reductases, C-terminal domain"/>
    <property type="match status" value="1"/>
</dbReference>
<evidence type="ECO:0000256" key="9">
    <source>
        <dbReference type="ARBA" id="ARBA00022827"/>
    </source>
</evidence>
<dbReference type="Pfam" id="PF05187">
    <property type="entry name" value="Fer4_ETF_QO"/>
    <property type="match status" value="1"/>
</dbReference>
<gene>
    <name evidence="21" type="ORF">FA14DRAFT_167882</name>
</gene>
<keyword evidence="6 19" id="KW-0285">Flavoprotein</keyword>
<evidence type="ECO:0000256" key="14">
    <source>
        <dbReference type="ARBA" id="ARBA00023014"/>
    </source>
</evidence>
<dbReference type="EC" id="1.5.5.1" evidence="19"/>
<dbReference type="GO" id="GO:0046872">
    <property type="term" value="F:metal ion binding"/>
    <property type="evidence" value="ECO:0007669"/>
    <property type="project" value="UniProtKB-KW"/>
</dbReference>
<evidence type="ECO:0000256" key="7">
    <source>
        <dbReference type="ARBA" id="ARBA00022723"/>
    </source>
</evidence>
<evidence type="ECO:0000256" key="19">
    <source>
        <dbReference type="RuleBase" id="RU366068"/>
    </source>
</evidence>
<keyword evidence="7 19" id="KW-0479">Metal-binding</keyword>
<dbReference type="AlphaFoldDB" id="A0A316VED9"/>
<evidence type="ECO:0000313" key="22">
    <source>
        <dbReference type="Proteomes" id="UP000245771"/>
    </source>
</evidence>
<evidence type="ECO:0000256" key="12">
    <source>
        <dbReference type="ARBA" id="ARBA00023002"/>
    </source>
</evidence>
<keyword evidence="9 19" id="KW-0274">FAD</keyword>
<evidence type="ECO:0000259" key="20">
    <source>
        <dbReference type="PROSITE" id="PS51379"/>
    </source>
</evidence>
<name>A0A316VED9_9BASI</name>
<sequence length="632" mass="68826">MFVSRGATSLANSRNAILSSSKKGIQTISCTSTSATRTIVSKREILQSSSRSSFVPALPQNIQEVERAVDEADVLIVGGGPAGLSAAIKIKQLAEEKGQEIRVVLLEKGGEVGNHILSGAVIQVNALDELLPNWKEMGAPINQPATEDHMRFLTESGSFPIPHPPQMGNTGNYIVSLSRVSAWLGEQAEALGVEIYPGFAGAQVVWQTDEAGNKTGIKGVITNDIGLGKDGKPKDTYEPGMEFRAPVTLFAEGAHGSLSEKIIKELNLREAVGADPQTYGLGVKEVWKIKPENHQAGLVQHTLGWPLDFKTYGGSWCYHMEDNMVSIGLVVGLDYENPYLSPFREFQKMKHHPYFANLLEGGECLAYGARALNEGGYQSIPKVHFAGGALIGCSAGFLNVPKIKGTHNAMKSGMLAAESAVEALSKREGESDAQKPIDLEDYKTRLDNSWIIPELKMVRNLRPSFHNPLGLYGGVAYSGLDSLFFKGRVPWTFHHPKEDRYYTKPAAECEKIDYPKPDGKISFDILTSVSRTGTNHEEDQPVHLHVKKGDFVGHTERNFGIFGGPLQNACPAAVYEYQDKEDAGGVEDAFGKKFIINNQNCIHCKTCSIKVPDASIEWRVPEGGGGPKYSLT</sequence>
<keyword evidence="17" id="KW-0472">Membrane</keyword>
<keyword evidence="13 19" id="KW-0408">Iron</keyword>
<evidence type="ECO:0000256" key="6">
    <source>
        <dbReference type="ARBA" id="ARBA00022630"/>
    </source>
</evidence>
<evidence type="ECO:0000256" key="2">
    <source>
        <dbReference type="ARBA" id="ARBA00002819"/>
    </source>
</evidence>
<protein>
    <recommendedName>
        <fullName evidence="19">Electron transfer flavoprotein-ubiquinone oxidoreductase</fullName>
        <shortName evidence="19">ETF-QO</shortName>
        <ecNumber evidence="19">1.5.5.1</ecNumber>
    </recommendedName>
</protein>
<dbReference type="InParanoid" id="A0A316VED9"/>